<dbReference type="GO" id="GO:0000271">
    <property type="term" value="P:polysaccharide biosynthetic process"/>
    <property type="evidence" value="ECO:0007669"/>
    <property type="project" value="TreeGrafter"/>
</dbReference>
<dbReference type="PANTHER" id="PTHR30244:SF36">
    <property type="entry name" value="3-OXO-GLUCOSE-6-PHOSPHATE:GLUTAMATE AMINOTRANSFERASE"/>
    <property type="match status" value="1"/>
</dbReference>
<dbReference type="Pfam" id="PF01041">
    <property type="entry name" value="DegT_DnrJ_EryC1"/>
    <property type="match status" value="1"/>
</dbReference>
<dbReference type="AlphaFoldDB" id="A0A4R6QG34"/>
<proteinExistence type="inferred from homology"/>
<dbReference type="OrthoDB" id="9804264at2"/>
<reference evidence="6 7" key="1">
    <citation type="submission" date="2019-03" db="EMBL/GenBank/DDBJ databases">
        <title>Genomic Encyclopedia of Archaeal and Bacterial Type Strains, Phase II (KMG-II): from individual species to whole genera.</title>
        <authorList>
            <person name="Goeker M."/>
        </authorList>
    </citation>
    <scope>NUCLEOTIDE SEQUENCE [LARGE SCALE GENOMIC DNA]</scope>
    <source>
        <strain evidence="6 7">DSM 25687</strain>
    </source>
</reference>
<dbReference type="PIRSF" id="PIRSF000390">
    <property type="entry name" value="PLP_StrS"/>
    <property type="match status" value="1"/>
</dbReference>
<evidence type="ECO:0000256" key="4">
    <source>
        <dbReference type="PIRSR" id="PIRSR000390-2"/>
    </source>
</evidence>
<dbReference type="EMBL" id="SNXR01000011">
    <property type="protein sequence ID" value="TDP60996.1"/>
    <property type="molecule type" value="Genomic_DNA"/>
</dbReference>
<feature type="active site" description="Proton acceptor" evidence="3">
    <location>
        <position position="183"/>
    </location>
</feature>
<keyword evidence="1 4" id="KW-0663">Pyridoxal phosphate</keyword>
<dbReference type="Gene3D" id="3.40.640.10">
    <property type="entry name" value="Type I PLP-dependent aspartate aminotransferase-like (Major domain)"/>
    <property type="match status" value="1"/>
</dbReference>
<gene>
    <name evidence="6" type="ORF">BC748_0603</name>
</gene>
<dbReference type="Proteomes" id="UP000295260">
    <property type="component" value="Unassembled WGS sequence"/>
</dbReference>
<protein>
    <submittedName>
        <fullName evidence="6">dTDP-4-amino-4,6-dideoxygalactose transaminase</fullName>
    </submittedName>
</protein>
<dbReference type="SUPFAM" id="SSF53383">
    <property type="entry name" value="PLP-dependent transferases"/>
    <property type="match status" value="1"/>
</dbReference>
<evidence type="ECO:0000256" key="1">
    <source>
        <dbReference type="ARBA" id="ARBA00022898"/>
    </source>
</evidence>
<feature type="modified residue" description="N6-(pyridoxal phosphate)lysine" evidence="4">
    <location>
        <position position="183"/>
    </location>
</feature>
<sequence>MIKFLDLHKINLPYQEALHHKMQEVIDKGWFILGEEVKMFEKSFANYCGMKHCIGVGNGLDAMVLIFRAYIQLGILKKGDEIIVPANTYIASILAILQADLIPVLVEPDSKTYNIDPDLIVEKITNKTKGILVVHLYGQLADMDKLNAIGKEHNLLLVEDAAQAQGLTFRGNNTKAFSFYPGKNLGSLGDAGAITTDDDTLAEVLFAMRNYGSEKKYYNEIIGVNSRLDELQAAFLNVKLPNLETENNRRRQIAKRYISEIKNDKIVLPFCGDFAKHVFHLFVVRTENREHLHEYLKENSIETLIHYPIPPHKQNALAEWNNLSFPITEKIHREVLSLPISPVLTDDEVSKVIEVLNRY</sequence>
<name>A0A4R6QG34_9FLAO</name>
<organism evidence="6 7">
    <name type="scientific">Flavobacterium dankookense</name>
    <dbReference type="NCBI Taxonomy" id="706186"/>
    <lineage>
        <taxon>Bacteria</taxon>
        <taxon>Pseudomonadati</taxon>
        <taxon>Bacteroidota</taxon>
        <taxon>Flavobacteriia</taxon>
        <taxon>Flavobacteriales</taxon>
        <taxon>Flavobacteriaceae</taxon>
        <taxon>Flavobacterium</taxon>
    </lineage>
</organism>
<dbReference type="RefSeq" id="WP_133531949.1">
    <property type="nucleotide sequence ID" value="NZ_SNXR01000011.1"/>
</dbReference>
<dbReference type="GO" id="GO:0030170">
    <property type="term" value="F:pyridoxal phosphate binding"/>
    <property type="evidence" value="ECO:0007669"/>
    <property type="project" value="TreeGrafter"/>
</dbReference>
<dbReference type="InterPro" id="IPR015422">
    <property type="entry name" value="PyrdxlP-dep_Trfase_small"/>
</dbReference>
<evidence type="ECO:0000256" key="3">
    <source>
        <dbReference type="PIRSR" id="PIRSR000390-1"/>
    </source>
</evidence>
<dbReference type="InterPro" id="IPR015424">
    <property type="entry name" value="PyrdxlP-dep_Trfase"/>
</dbReference>
<dbReference type="GO" id="GO:0008483">
    <property type="term" value="F:transaminase activity"/>
    <property type="evidence" value="ECO:0007669"/>
    <property type="project" value="TreeGrafter"/>
</dbReference>
<evidence type="ECO:0000313" key="6">
    <source>
        <dbReference type="EMBL" id="TDP60996.1"/>
    </source>
</evidence>
<evidence type="ECO:0000313" key="7">
    <source>
        <dbReference type="Proteomes" id="UP000295260"/>
    </source>
</evidence>
<dbReference type="Gene3D" id="3.90.1150.10">
    <property type="entry name" value="Aspartate Aminotransferase, domain 1"/>
    <property type="match status" value="1"/>
</dbReference>
<comment type="similarity">
    <text evidence="2 5">Belongs to the DegT/DnrJ/EryC1 family.</text>
</comment>
<accession>A0A4R6QG34</accession>
<comment type="caution">
    <text evidence="6">The sequence shown here is derived from an EMBL/GenBank/DDBJ whole genome shotgun (WGS) entry which is preliminary data.</text>
</comment>
<dbReference type="CDD" id="cd00616">
    <property type="entry name" value="AHBA_syn"/>
    <property type="match status" value="1"/>
</dbReference>
<keyword evidence="7" id="KW-1185">Reference proteome</keyword>
<evidence type="ECO:0000256" key="5">
    <source>
        <dbReference type="RuleBase" id="RU004508"/>
    </source>
</evidence>
<dbReference type="InterPro" id="IPR000653">
    <property type="entry name" value="DegT/StrS_aminotransferase"/>
</dbReference>
<dbReference type="InterPro" id="IPR015421">
    <property type="entry name" value="PyrdxlP-dep_Trfase_major"/>
</dbReference>
<evidence type="ECO:0000256" key="2">
    <source>
        <dbReference type="ARBA" id="ARBA00037999"/>
    </source>
</evidence>
<dbReference type="PANTHER" id="PTHR30244">
    <property type="entry name" value="TRANSAMINASE"/>
    <property type="match status" value="1"/>
</dbReference>